<reference evidence="1" key="1">
    <citation type="submission" date="2019-04" db="EMBL/GenBank/DDBJ databases">
        <title>Microbes associate with the intestines of laboratory mice.</title>
        <authorList>
            <person name="Navarre W."/>
            <person name="Wong E."/>
            <person name="Huang K.C."/>
            <person name="Tropini C."/>
            <person name="Ng K."/>
            <person name="Yu B."/>
        </authorList>
    </citation>
    <scope>NUCLEOTIDE SEQUENCE</scope>
    <source>
        <strain evidence="1">NM86_A22</strain>
    </source>
</reference>
<gene>
    <name evidence="1" type="ORF">E5990_05700</name>
</gene>
<comment type="caution">
    <text evidence="1">The sequence shown here is derived from an EMBL/GenBank/DDBJ whole genome shotgun (WGS) entry which is preliminary data.</text>
</comment>
<dbReference type="EMBL" id="SSTG01000054">
    <property type="protein sequence ID" value="THG51760.1"/>
    <property type="molecule type" value="Genomic_DNA"/>
</dbReference>
<sequence length="773" mass="85758">MTRFILMAALTIMSATSAVCNNLRHHISSLPSDTNITGHVVDAATGEHLSYYNIRLAGTTTGTTTDASGHYALRNLKPGKYILEASSIGYRSQQKNISIEQGKTYEINFSVEPDAFMLDQVVVTGSKSEQKRRNSPVLVGVLNNQLFNLVSARSLADGLNFQPGVRVENDCQNCGFTQVRINGLDGHYSQILMNSRPVFSALTGVYGLEQIPANMIERVEIMRGGGSALFGSSAIGGTVNIITKDPVANYAEAGHSIMSTGISGSLDNNTTVNASITGANNRAGLMIYGQNRNRDGYDHNGDGFTEIATLKSQTLGIRAFMRPDNNSRLSIEYHGTHEYRRGGDNLDLPPHQAWIAEEVEHDIHGGELSFDLWSKNRISHLNTFVAAQNTRRKSYYGSELDPDAYGRTHDLVVTAGAQYTHNFTRLMFMPAEFIAGIEYNHNYLNDVTIGYDHRLSQRVNIYSGYLQNEWRNERWGFLIGSRIDKHSMINRPILSPRANIRFNPSEKLNLRLSYSTGFRSPQAYDEDLHIAIVGGERVVTVLAPGLKQESSNSLSASADFYQRFGNIQANFMIEAFYTDLRDVFALRKLQLPDAAGNTVLERYNGGGATVGGLNLEAKAIFSPRLQVQLGATWQQSRYKQPEHWSENPDIPPVRRMFRTPDVYGYITATYKPIRNLSIAFSGTYTGSMLVQHMEGSGTPVDKTVKSPQFFDAGIKVSYEIKVFNTCCIEPSIGITNLFNSYQDDFDSGYLRDSGYIYGPSTPRSLTASVKVHL</sequence>
<name>A0AC61S6I0_9BACT</name>
<accession>A0AC61S6I0</accession>
<evidence type="ECO:0000313" key="1">
    <source>
        <dbReference type="EMBL" id="THG51760.1"/>
    </source>
</evidence>
<protein>
    <submittedName>
        <fullName evidence="1">TonB-dependent receptor</fullName>
    </submittedName>
</protein>
<proteinExistence type="predicted"/>
<dbReference type="Proteomes" id="UP000305401">
    <property type="component" value="Unassembled WGS sequence"/>
</dbReference>
<organism evidence="1 2">
    <name type="scientific">Muribaculum caecicola</name>
    <dbReference type="NCBI Taxonomy" id="3038144"/>
    <lineage>
        <taxon>Bacteria</taxon>
        <taxon>Pseudomonadati</taxon>
        <taxon>Bacteroidota</taxon>
        <taxon>Bacteroidia</taxon>
        <taxon>Bacteroidales</taxon>
        <taxon>Muribaculaceae</taxon>
        <taxon>Muribaculum</taxon>
    </lineage>
</organism>
<keyword evidence="1" id="KW-0675">Receptor</keyword>
<keyword evidence="2" id="KW-1185">Reference proteome</keyword>
<evidence type="ECO:0000313" key="2">
    <source>
        <dbReference type="Proteomes" id="UP000305401"/>
    </source>
</evidence>